<feature type="region of interest" description="Disordered" evidence="1">
    <location>
        <begin position="1"/>
        <end position="72"/>
    </location>
</feature>
<feature type="region of interest" description="Disordered" evidence="1">
    <location>
        <begin position="290"/>
        <end position="311"/>
    </location>
</feature>
<sequence>MNGYGGYGSTTVPGGSPSPYHQAQPGSQMSSHSPSGSSIKSEPTSPASGGIHTPTPTGASSTAAAGGQITQQTQGDLRQMISMYLPQGVEQGVVQHGAGVYSPGPSPDPLAQHHTAIPPLTHILYTRTRIRDIGSIREILIFQEESVNLEMARNGTWAIDEKIIPLVNVTVEGIAVWFLPFSAYPGRVNPRAGRVYGTSKTVMAMNGGHRESKGTHSNLLIGTITYAIARDDIGPCLPRVTLMSLIAPPVRLPTTTGSRYRDKTSEDGFGDVLRWTADLPVTGFSPGLIVKSNKERNGCNEQSRDSSKKRGRSSIIIHVERFQELAEVSSNIPMMSQPFFAAEWRAEVVRAGNEQMGAWKVRVPTGGNKSSVVNKLTRCLSDLCSPTPPLRPNAAWKLILNLRNNSDRLFQSYVQDDRWITVLTLNAQQLKLSCVQLKNTFCIASRSINVHRNEVMFKLWDGPKISRYYISEKASCQGISPRV</sequence>
<evidence type="ECO:0000313" key="2">
    <source>
        <dbReference type="EMBL" id="PBC27970.1"/>
    </source>
</evidence>
<keyword evidence="3" id="KW-1185">Reference proteome</keyword>
<gene>
    <name evidence="2" type="ORF">APICC_08371</name>
</gene>
<dbReference type="Proteomes" id="UP000242457">
    <property type="component" value="Unassembled WGS sequence"/>
</dbReference>
<organism evidence="2 3">
    <name type="scientific">Apis cerana cerana</name>
    <name type="common">Oriental honeybee</name>
    <dbReference type="NCBI Taxonomy" id="94128"/>
    <lineage>
        <taxon>Eukaryota</taxon>
        <taxon>Metazoa</taxon>
        <taxon>Ecdysozoa</taxon>
        <taxon>Arthropoda</taxon>
        <taxon>Hexapoda</taxon>
        <taxon>Insecta</taxon>
        <taxon>Pterygota</taxon>
        <taxon>Neoptera</taxon>
        <taxon>Endopterygota</taxon>
        <taxon>Hymenoptera</taxon>
        <taxon>Apocrita</taxon>
        <taxon>Aculeata</taxon>
        <taxon>Apoidea</taxon>
        <taxon>Anthophila</taxon>
        <taxon>Apidae</taxon>
        <taxon>Apis</taxon>
    </lineage>
</organism>
<protein>
    <submittedName>
        <fullName evidence="2">Transcription factor SOX-2</fullName>
    </submittedName>
</protein>
<feature type="compositionally biased region" description="Low complexity" evidence="1">
    <location>
        <begin position="27"/>
        <end position="46"/>
    </location>
</feature>
<evidence type="ECO:0000256" key="1">
    <source>
        <dbReference type="SAM" id="MobiDB-lite"/>
    </source>
</evidence>
<feature type="compositionally biased region" description="Polar residues" evidence="1">
    <location>
        <begin position="9"/>
        <end position="26"/>
    </location>
</feature>
<reference evidence="2 3" key="1">
    <citation type="submission" date="2014-07" db="EMBL/GenBank/DDBJ databases">
        <title>Genomic and transcriptomic analysis on Apis cerana provide comprehensive insights into honey bee biology.</title>
        <authorList>
            <person name="Diao Q."/>
            <person name="Sun L."/>
            <person name="Zheng H."/>
            <person name="Zheng H."/>
            <person name="Xu S."/>
            <person name="Wang S."/>
            <person name="Zeng Z."/>
            <person name="Hu F."/>
            <person name="Su S."/>
            <person name="Wu J."/>
        </authorList>
    </citation>
    <scope>NUCLEOTIDE SEQUENCE [LARGE SCALE GENOMIC DNA]</scope>
    <source>
        <tissue evidence="2">Pupae without intestine</tissue>
    </source>
</reference>
<name>A0A2A3E8E6_APICC</name>
<evidence type="ECO:0000313" key="3">
    <source>
        <dbReference type="Proteomes" id="UP000242457"/>
    </source>
</evidence>
<dbReference type="STRING" id="94128.A0A2A3E8E6"/>
<accession>A0A2A3E8E6</accession>
<proteinExistence type="predicted"/>
<feature type="compositionally biased region" description="Low complexity" evidence="1">
    <location>
        <begin position="53"/>
        <end position="72"/>
    </location>
</feature>
<feature type="compositionally biased region" description="Basic and acidic residues" evidence="1">
    <location>
        <begin position="292"/>
        <end position="308"/>
    </location>
</feature>
<dbReference type="EMBL" id="KZ288326">
    <property type="protein sequence ID" value="PBC27970.1"/>
    <property type="molecule type" value="Genomic_DNA"/>
</dbReference>
<dbReference type="AlphaFoldDB" id="A0A2A3E8E6"/>